<evidence type="ECO:0000313" key="2">
    <source>
        <dbReference type="Proteomes" id="UP001331561"/>
    </source>
</evidence>
<sequence length="147" mass="15908">MQSNIDQFDDVTAKTFAYLYESFPVPAFLLVERFGVMIDVEAYPLGDSVKEADFWVACWDWLIAAGYMYAGDRIRPVGFSDVVLTAKGLEVLKAVPSSLSNGQTVGDQIVAGLKSGALDAVKDGVKLALSRGAEMVPWAALAHQAFK</sequence>
<name>A0ABU6K6W4_9RHOO</name>
<organism evidence="1 2">
    <name type="scientific">Uliginosibacterium silvisoli</name>
    <dbReference type="NCBI Taxonomy" id="3114758"/>
    <lineage>
        <taxon>Bacteria</taxon>
        <taxon>Pseudomonadati</taxon>
        <taxon>Pseudomonadota</taxon>
        <taxon>Betaproteobacteria</taxon>
        <taxon>Rhodocyclales</taxon>
        <taxon>Zoogloeaceae</taxon>
        <taxon>Uliginosibacterium</taxon>
    </lineage>
</organism>
<proteinExistence type="predicted"/>
<dbReference type="Proteomes" id="UP001331561">
    <property type="component" value="Unassembled WGS sequence"/>
</dbReference>
<reference evidence="1 2" key="1">
    <citation type="submission" date="2024-01" db="EMBL/GenBank/DDBJ databases">
        <title>Uliginosibacterium soil sp. nov.</title>
        <authorList>
            <person name="Lv Y."/>
        </authorList>
    </citation>
    <scope>NUCLEOTIDE SEQUENCE [LARGE SCALE GENOMIC DNA]</scope>
    <source>
        <strain evidence="1 2">H3</strain>
    </source>
</reference>
<gene>
    <name evidence="1" type="ORF">VVD49_13430</name>
</gene>
<accession>A0ABU6K6W4</accession>
<keyword evidence="2" id="KW-1185">Reference proteome</keyword>
<dbReference type="RefSeq" id="WP_327599689.1">
    <property type="nucleotide sequence ID" value="NZ_JAYXHS010000002.1"/>
</dbReference>
<comment type="caution">
    <text evidence="1">The sequence shown here is derived from an EMBL/GenBank/DDBJ whole genome shotgun (WGS) entry which is preliminary data.</text>
</comment>
<evidence type="ECO:0008006" key="3">
    <source>
        <dbReference type="Google" id="ProtNLM"/>
    </source>
</evidence>
<protein>
    <recommendedName>
        <fullName evidence="3">DUF2513 domain-containing protein</fullName>
    </recommendedName>
</protein>
<dbReference type="EMBL" id="JAYXHS010000002">
    <property type="protein sequence ID" value="MEC5386730.1"/>
    <property type="molecule type" value="Genomic_DNA"/>
</dbReference>
<evidence type="ECO:0000313" key="1">
    <source>
        <dbReference type="EMBL" id="MEC5386730.1"/>
    </source>
</evidence>